<dbReference type="Pfam" id="PF01048">
    <property type="entry name" value="PNP_UDP_1"/>
    <property type="match status" value="1"/>
</dbReference>
<keyword evidence="4" id="KW-1185">Reference proteome</keyword>
<dbReference type="STRING" id="50429.A0A2B4SSC4"/>
<name>A0A2B4SSC4_STYPI</name>
<dbReference type="PANTHER" id="PTHR46832:SF1">
    <property type="entry name" value="5'-METHYLTHIOADENOSINE_S-ADENOSYLHOMOCYSTEINE NUCLEOSIDASE"/>
    <property type="match status" value="1"/>
</dbReference>
<dbReference type="GO" id="GO:0008930">
    <property type="term" value="F:methylthioadenosine nucleosidase activity"/>
    <property type="evidence" value="ECO:0007669"/>
    <property type="project" value="TreeGrafter"/>
</dbReference>
<dbReference type="EMBL" id="LSMT01000019">
    <property type="protein sequence ID" value="PFX32801.1"/>
    <property type="molecule type" value="Genomic_DNA"/>
</dbReference>
<proteinExistence type="predicted"/>
<sequence length="455" mass="50225">MSEERVVAESSQGISSHNHVDFMKPPKLSFKLHKLSELPDAFTPWESVELPIDVLLVTAKDCEFLSCFSYLRNPHQSHYRGLGIVHFGEMVDVKHKLNVCLIRCSEGAAAPGAALSKVNTAVIILQPKAVFCVGFCGGLSYEKVKLGDVVISAKIITYAHKKVMNDREQPRGYEAPVSRDIADLIKHAASGWKPPIMKKPEVDWEPVVHCDGVILSGPELVNCEWRREELLERYPKAIAIEMEGEGIFAAAHDLKMEWVVIKGVSDYADGNKSKTEEWQPVASVMAASVVANMLKFPGVLKDWEHYRGLKHPPSGSSSALGKAVLAGAVMVLLIAIMYFFFTSPQANIKDFRIPKDDVIDTNPKGTPPEDPLTTLLQSITGGPPGQVNYKGRTISYRAQGRIHSLDEPWVYDGTAWDIQSGTKAKVKHYEQSGDAVKDAVAEVIKKLKEQGIIKD</sequence>
<dbReference type="GO" id="GO:0019284">
    <property type="term" value="P:L-methionine salvage from S-adenosylmethionine"/>
    <property type="evidence" value="ECO:0007669"/>
    <property type="project" value="TreeGrafter"/>
</dbReference>
<dbReference type="InterPro" id="IPR000845">
    <property type="entry name" value="Nucleoside_phosphorylase_d"/>
</dbReference>
<dbReference type="Gene3D" id="3.40.50.1580">
    <property type="entry name" value="Nucleoside phosphorylase domain"/>
    <property type="match status" value="1"/>
</dbReference>
<keyword evidence="1" id="KW-0812">Transmembrane</keyword>
<dbReference type="GO" id="GO:0008782">
    <property type="term" value="F:adenosylhomocysteine nucleosidase activity"/>
    <property type="evidence" value="ECO:0007669"/>
    <property type="project" value="TreeGrafter"/>
</dbReference>
<accession>A0A2B4SSC4</accession>
<dbReference type="AlphaFoldDB" id="A0A2B4SSC4"/>
<keyword evidence="1" id="KW-0472">Membrane</keyword>
<dbReference type="InterPro" id="IPR035994">
    <property type="entry name" value="Nucleoside_phosphorylase_sf"/>
</dbReference>
<feature type="domain" description="Nucleoside phosphorylase" evidence="2">
    <location>
        <begin position="84"/>
        <end position="289"/>
    </location>
</feature>
<dbReference type="PANTHER" id="PTHR46832">
    <property type="entry name" value="5'-METHYLTHIOADENOSINE/S-ADENOSYLHOMOCYSTEINE NUCLEOSIDASE"/>
    <property type="match status" value="1"/>
</dbReference>
<dbReference type="GO" id="GO:0005829">
    <property type="term" value="C:cytosol"/>
    <property type="evidence" value="ECO:0007669"/>
    <property type="project" value="TreeGrafter"/>
</dbReference>
<organism evidence="3 4">
    <name type="scientific">Stylophora pistillata</name>
    <name type="common">Smooth cauliflower coral</name>
    <dbReference type="NCBI Taxonomy" id="50429"/>
    <lineage>
        <taxon>Eukaryota</taxon>
        <taxon>Metazoa</taxon>
        <taxon>Cnidaria</taxon>
        <taxon>Anthozoa</taxon>
        <taxon>Hexacorallia</taxon>
        <taxon>Scleractinia</taxon>
        <taxon>Astrocoeniina</taxon>
        <taxon>Pocilloporidae</taxon>
        <taxon>Stylophora</taxon>
    </lineage>
</organism>
<keyword evidence="1" id="KW-1133">Transmembrane helix</keyword>
<feature type="transmembrane region" description="Helical" evidence="1">
    <location>
        <begin position="319"/>
        <end position="341"/>
    </location>
</feature>
<evidence type="ECO:0000313" key="3">
    <source>
        <dbReference type="EMBL" id="PFX32801.1"/>
    </source>
</evidence>
<dbReference type="OrthoDB" id="1577640at2759"/>
<evidence type="ECO:0000313" key="4">
    <source>
        <dbReference type="Proteomes" id="UP000225706"/>
    </source>
</evidence>
<dbReference type="SUPFAM" id="SSF53167">
    <property type="entry name" value="Purine and uridine phosphorylases"/>
    <property type="match status" value="1"/>
</dbReference>
<comment type="caution">
    <text evidence="3">The sequence shown here is derived from an EMBL/GenBank/DDBJ whole genome shotgun (WGS) entry which is preliminary data.</text>
</comment>
<gene>
    <name evidence="3" type="primary">mtnN</name>
    <name evidence="3" type="ORF">AWC38_SpisGene2422</name>
</gene>
<protein>
    <submittedName>
        <fullName evidence="3">5'-methylthioadenosine/S-adenosylhomocysteine nucleosidase</fullName>
    </submittedName>
</protein>
<dbReference type="Proteomes" id="UP000225706">
    <property type="component" value="Unassembled WGS sequence"/>
</dbReference>
<evidence type="ECO:0000256" key="1">
    <source>
        <dbReference type="SAM" id="Phobius"/>
    </source>
</evidence>
<reference evidence="4" key="1">
    <citation type="journal article" date="2017" name="bioRxiv">
        <title>Comparative analysis of the genomes of Stylophora pistillata and Acropora digitifera provides evidence for extensive differences between species of corals.</title>
        <authorList>
            <person name="Voolstra C.R."/>
            <person name="Li Y."/>
            <person name="Liew Y.J."/>
            <person name="Baumgarten S."/>
            <person name="Zoccola D."/>
            <person name="Flot J.-F."/>
            <person name="Tambutte S."/>
            <person name="Allemand D."/>
            <person name="Aranda M."/>
        </authorList>
    </citation>
    <scope>NUCLEOTIDE SEQUENCE [LARGE SCALE GENOMIC DNA]</scope>
</reference>
<dbReference type="GO" id="GO:0009116">
    <property type="term" value="P:nucleoside metabolic process"/>
    <property type="evidence" value="ECO:0007669"/>
    <property type="project" value="InterPro"/>
</dbReference>
<evidence type="ECO:0000259" key="2">
    <source>
        <dbReference type="Pfam" id="PF01048"/>
    </source>
</evidence>